<dbReference type="RefSeq" id="WP_200392614.1">
    <property type="nucleotide sequence ID" value="NZ_JAENIO010000043.1"/>
</dbReference>
<proteinExistence type="predicted"/>
<gene>
    <name evidence="2" type="ORF">JIN78_14020</name>
</gene>
<feature type="transmembrane region" description="Helical" evidence="1">
    <location>
        <begin position="101"/>
        <end position="118"/>
    </location>
</feature>
<keyword evidence="3" id="KW-1185">Reference proteome</keyword>
<dbReference type="Proteomes" id="UP000604083">
    <property type="component" value="Unassembled WGS sequence"/>
</dbReference>
<keyword evidence="1" id="KW-0472">Membrane</keyword>
<comment type="caution">
    <text evidence="2">The sequence shown here is derived from an EMBL/GenBank/DDBJ whole genome shotgun (WGS) entry which is preliminary data.</text>
</comment>
<feature type="transmembrane region" description="Helical" evidence="1">
    <location>
        <begin position="76"/>
        <end position="95"/>
    </location>
</feature>
<accession>A0A934RSN0</accession>
<keyword evidence="1" id="KW-0812">Transmembrane</keyword>
<dbReference type="EMBL" id="JAENIO010000043">
    <property type="protein sequence ID" value="MBK1835182.1"/>
    <property type="molecule type" value="Genomic_DNA"/>
</dbReference>
<feature type="transmembrane region" description="Helical" evidence="1">
    <location>
        <begin position="7"/>
        <end position="28"/>
    </location>
</feature>
<evidence type="ECO:0000256" key="1">
    <source>
        <dbReference type="SAM" id="Phobius"/>
    </source>
</evidence>
<organism evidence="2 3">
    <name type="scientific">Roseibacillus ishigakijimensis</name>
    <dbReference type="NCBI Taxonomy" id="454146"/>
    <lineage>
        <taxon>Bacteria</taxon>
        <taxon>Pseudomonadati</taxon>
        <taxon>Verrucomicrobiota</taxon>
        <taxon>Verrucomicrobiia</taxon>
        <taxon>Verrucomicrobiales</taxon>
        <taxon>Verrucomicrobiaceae</taxon>
        <taxon>Roseibacillus</taxon>
    </lineage>
</organism>
<protein>
    <recommendedName>
        <fullName evidence="4">DoxX-like family protein</fullName>
    </recommendedName>
</protein>
<feature type="transmembrane region" description="Helical" evidence="1">
    <location>
        <begin position="48"/>
        <end position="69"/>
    </location>
</feature>
<evidence type="ECO:0008006" key="4">
    <source>
        <dbReference type="Google" id="ProtNLM"/>
    </source>
</evidence>
<name>A0A934RSN0_9BACT</name>
<evidence type="ECO:0000313" key="2">
    <source>
        <dbReference type="EMBL" id="MBK1835182.1"/>
    </source>
</evidence>
<keyword evidence="1" id="KW-1133">Transmembrane helix</keyword>
<dbReference type="AlphaFoldDB" id="A0A934RSN0"/>
<reference evidence="2" key="1">
    <citation type="submission" date="2021-01" db="EMBL/GenBank/DDBJ databases">
        <title>Modified the classification status of verrucomicrobia.</title>
        <authorList>
            <person name="Feng X."/>
        </authorList>
    </citation>
    <scope>NUCLEOTIDE SEQUENCE</scope>
    <source>
        <strain evidence="2">KCTC 12986</strain>
    </source>
</reference>
<evidence type="ECO:0000313" key="3">
    <source>
        <dbReference type="Proteomes" id="UP000604083"/>
    </source>
</evidence>
<sequence length="132" mass="14057">MKHLPNIAATLLGLAFLTFGLDFFLSFIPKPEGGPPEGSPPALFFGAVYATGFLAFVKILEILGGVFVIIPKTRNLGLLLLGPIVVGILAFNLFIAGGSAIFQPPVILISLLAAYVLFTKRASWLTLLKNES</sequence>